<keyword evidence="1" id="KW-0472">Membrane</keyword>
<evidence type="ECO:0000256" key="1">
    <source>
        <dbReference type="SAM" id="Phobius"/>
    </source>
</evidence>
<keyword evidence="4" id="KW-1185">Reference proteome</keyword>
<feature type="transmembrane region" description="Helical" evidence="1">
    <location>
        <begin position="42"/>
        <end position="61"/>
    </location>
</feature>
<evidence type="ECO:0000313" key="4">
    <source>
        <dbReference type="Proteomes" id="UP000290289"/>
    </source>
</evidence>
<dbReference type="EMBL" id="RDQH01000340">
    <property type="protein sequence ID" value="RXH77107.1"/>
    <property type="molecule type" value="Genomic_DNA"/>
</dbReference>
<keyword evidence="1" id="KW-0812">Transmembrane</keyword>
<protein>
    <recommendedName>
        <fullName evidence="2">ABCC10-like N-terminal domain-containing protein</fullName>
    </recommendedName>
</protein>
<dbReference type="AlphaFoldDB" id="A0A498I586"/>
<reference evidence="3 4" key="1">
    <citation type="submission" date="2018-10" db="EMBL/GenBank/DDBJ databases">
        <title>A high-quality apple genome assembly.</title>
        <authorList>
            <person name="Hu J."/>
        </authorList>
    </citation>
    <scope>NUCLEOTIDE SEQUENCE [LARGE SCALE GENOMIC DNA]</scope>
    <source>
        <strain evidence="4">cv. HFTH1</strain>
        <tissue evidence="3">Young leaf</tissue>
    </source>
</reference>
<name>A0A498I586_MALDO</name>
<dbReference type="InterPro" id="IPR056228">
    <property type="entry name" value="ABCC10-like_N"/>
</dbReference>
<accession>A0A498I586</accession>
<feature type="domain" description="ABCC10-like N-terminal" evidence="2">
    <location>
        <begin position="14"/>
        <end position="57"/>
    </location>
</feature>
<organism evidence="3 4">
    <name type="scientific">Malus domestica</name>
    <name type="common">Apple</name>
    <name type="synonym">Pyrus malus</name>
    <dbReference type="NCBI Taxonomy" id="3750"/>
    <lineage>
        <taxon>Eukaryota</taxon>
        <taxon>Viridiplantae</taxon>
        <taxon>Streptophyta</taxon>
        <taxon>Embryophyta</taxon>
        <taxon>Tracheophyta</taxon>
        <taxon>Spermatophyta</taxon>
        <taxon>Magnoliopsida</taxon>
        <taxon>eudicotyledons</taxon>
        <taxon>Gunneridae</taxon>
        <taxon>Pentapetalae</taxon>
        <taxon>rosids</taxon>
        <taxon>fabids</taxon>
        <taxon>Rosales</taxon>
        <taxon>Rosaceae</taxon>
        <taxon>Amygdaloideae</taxon>
        <taxon>Maleae</taxon>
        <taxon>Malus</taxon>
    </lineage>
</organism>
<dbReference type="Pfam" id="PF24358">
    <property type="entry name" value="ABCC10_N"/>
    <property type="match status" value="1"/>
</dbReference>
<feature type="transmembrane region" description="Helical" evidence="1">
    <location>
        <begin position="67"/>
        <end position="88"/>
    </location>
</feature>
<proteinExistence type="predicted"/>
<comment type="caution">
    <text evidence="3">The sequence shown here is derived from an EMBL/GenBank/DDBJ whole genome shotgun (WGS) entry which is preliminary data.</text>
</comment>
<gene>
    <name evidence="3" type="ORF">DVH24_019995</name>
</gene>
<keyword evidence="1" id="KW-1133">Transmembrane helix</keyword>
<dbReference type="Proteomes" id="UP000290289">
    <property type="component" value="Chromosome 14"/>
</dbReference>
<evidence type="ECO:0000313" key="3">
    <source>
        <dbReference type="EMBL" id="RXH77107.1"/>
    </source>
</evidence>
<evidence type="ECO:0000259" key="2">
    <source>
        <dbReference type="Pfam" id="PF24358"/>
    </source>
</evidence>
<sequence>MSAFCSINDIPLISSDCSTEAINECSSGILAITNQDSCINHILVIAADILLVFILLCYGAISVLSIISAAFNSGLALASFGFGIWTVFEKVHMVSYGFYHKPKQPTAATYCDNEILFDTSLLDCIDQFAKILLMRKYRLRLFETVVMSLDQFFCYLVHFREAIV</sequence>